<accession>A0A0F9I9J2</accession>
<dbReference type="AlphaFoldDB" id="A0A0F9I9J2"/>
<sequence>MNEKKTIKRQIKICKREIKMSNYAVRGFMRGQDYRSGSYRKLQTTRIWTIAKERLLYYHEIKNIPLICFHCGQEIMSTPVLHHKKYNWNKLFKPKYVVFVHQKCHSSIHSTKRGYKRRIRFGYYQIKMLVVLIAVIVILIVYGIGNLF</sequence>
<evidence type="ECO:0008006" key="3">
    <source>
        <dbReference type="Google" id="ProtNLM"/>
    </source>
</evidence>
<protein>
    <recommendedName>
        <fullName evidence="3">HNH domain-containing protein</fullName>
    </recommendedName>
</protein>
<evidence type="ECO:0000256" key="1">
    <source>
        <dbReference type="SAM" id="Phobius"/>
    </source>
</evidence>
<name>A0A0F9I9J2_9ZZZZ</name>
<evidence type="ECO:0000313" key="2">
    <source>
        <dbReference type="EMBL" id="KKL84107.1"/>
    </source>
</evidence>
<keyword evidence="1" id="KW-0812">Transmembrane</keyword>
<feature type="transmembrane region" description="Helical" evidence="1">
    <location>
        <begin position="121"/>
        <end position="145"/>
    </location>
</feature>
<keyword evidence="1" id="KW-1133">Transmembrane helix</keyword>
<proteinExistence type="predicted"/>
<dbReference type="EMBL" id="LAZR01021794">
    <property type="protein sequence ID" value="KKL84107.1"/>
    <property type="molecule type" value="Genomic_DNA"/>
</dbReference>
<comment type="caution">
    <text evidence="2">The sequence shown here is derived from an EMBL/GenBank/DDBJ whole genome shotgun (WGS) entry which is preliminary data.</text>
</comment>
<organism evidence="2">
    <name type="scientific">marine sediment metagenome</name>
    <dbReference type="NCBI Taxonomy" id="412755"/>
    <lineage>
        <taxon>unclassified sequences</taxon>
        <taxon>metagenomes</taxon>
        <taxon>ecological metagenomes</taxon>
    </lineage>
</organism>
<gene>
    <name evidence="2" type="ORF">LCGC14_1968060</name>
</gene>
<reference evidence="2" key="1">
    <citation type="journal article" date="2015" name="Nature">
        <title>Complex archaea that bridge the gap between prokaryotes and eukaryotes.</title>
        <authorList>
            <person name="Spang A."/>
            <person name="Saw J.H."/>
            <person name="Jorgensen S.L."/>
            <person name="Zaremba-Niedzwiedzka K."/>
            <person name="Martijn J."/>
            <person name="Lind A.E."/>
            <person name="van Eijk R."/>
            <person name="Schleper C."/>
            <person name="Guy L."/>
            <person name="Ettema T.J."/>
        </authorList>
    </citation>
    <scope>NUCLEOTIDE SEQUENCE</scope>
</reference>
<keyword evidence="1" id="KW-0472">Membrane</keyword>